<gene>
    <name evidence="1" type="ORF">PGTUg99_016559</name>
</gene>
<proteinExistence type="predicted"/>
<dbReference type="EMBL" id="VDEP01000279">
    <property type="protein sequence ID" value="KAA1112331.1"/>
    <property type="molecule type" value="Genomic_DNA"/>
</dbReference>
<dbReference type="AlphaFoldDB" id="A0A5B0QGM4"/>
<sequence>MSTYLANFGHAQNQAGSPAKKGTESLEASCLTFDSPRTNFYLLNSMAVPYSPRAAKLAHNTRLPTQNLFPNQFKKLPSYLPNVANPQAPQYQVLKTGTSTKIGTESQQASSCSERLPASIPGNTGAFGQWCTPTNPTIPTGQV</sequence>
<evidence type="ECO:0000313" key="1">
    <source>
        <dbReference type="EMBL" id="KAA1112331.1"/>
    </source>
</evidence>
<comment type="caution">
    <text evidence="1">The sequence shown here is derived from an EMBL/GenBank/DDBJ whole genome shotgun (WGS) entry which is preliminary data.</text>
</comment>
<reference evidence="1 2" key="1">
    <citation type="submission" date="2019-05" db="EMBL/GenBank/DDBJ databases">
        <title>Emergence of the Ug99 lineage of the wheat stem rust pathogen through somatic hybridization.</title>
        <authorList>
            <person name="Li F."/>
            <person name="Upadhyaya N.M."/>
            <person name="Sperschneider J."/>
            <person name="Matny O."/>
            <person name="Nguyen-Phuc H."/>
            <person name="Mago R."/>
            <person name="Raley C."/>
            <person name="Miller M.E."/>
            <person name="Silverstein K.A.T."/>
            <person name="Henningsen E."/>
            <person name="Hirsch C.D."/>
            <person name="Visser B."/>
            <person name="Pretorius Z.A."/>
            <person name="Steffenson B.J."/>
            <person name="Schwessinger B."/>
            <person name="Dodds P.N."/>
            <person name="Figueroa M."/>
        </authorList>
    </citation>
    <scope>NUCLEOTIDE SEQUENCE [LARGE SCALE GENOMIC DNA]</scope>
    <source>
        <strain evidence="1 2">Ug99</strain>
    </source>
</reference>
<evidence type="ECO:0000313" key="2">
    <source>
        <dbReference type="Proteomes" id="UP000325313"/>
    </source>
</evidence>
<accession>A0A5B0QGM4</accession>
<dbReference type="Proteomes" id="UP000325313">
    <property type="component" value="Unassembled WGS sequence"/>
</dbReference>
<name>A0A5B0QGM4_PUCGR</name>
<organism evidence="1 2">
    <name type="scientific">Puccinia graminis f. sp. tritici</name>
    <dbReference type="NCBI Taxonomy" id="56615"/>
    <lineage>
        <taxon>Eukaryota</taxon>
        <taxon>Fungi</taxon>
        <taxon>Dikarya</taxon>
        <taxon>Basidiomycota</taxon>
        <taxon>Pucciniomycotina</taxon>
        <taxon>Pucciniomycetes</taxon>
        <taxon>Pucciniales</taxon>
        <taxon>Pucciniaceae</taxon>
        <taxon>Puccinia</taxon>
    </lineage>
</organism>
<protein>
    <submittedName>
        <fullName evidence="1">Uncharacterized protein</fullName>
    </submittedName>
</protein>